<evidence type="ECO:0000256" key="2">
    <source>
        <dbReference type="ARBA" id="ARBA00004184"/>
    </source>
</evidence>
<evidence type="ECO:0000256" key="3">
    <source>
        <dbReference type="ARBA" id="ARBA00004236"/>
    </source>
</evidence>
<reference evidence="12" key="1">
    <citation type="submission" date="2020-11" db="EMBL/GenBank/DDBJ databases">
        <authorList>
            <person name="Tran Van P."/>
        </authorList>
    </citation>
    <scope>NUCLEOTIDE SEQUENCE</scope>
</reference>
<feature type="compositionally biased region" description="Basic and acidic residues" evidence="11">
    <location>
        <begin position="74"/>
        <end position="83"/>
    </location>
</feature>
<keyword evidence="5" id="KW-1003">Cell membrane</keyword>
<feature type="compositionally biased region" description="Polar residues" evidence="11">
    <location>
        <begin position="137"/>
        <end position="164"/>
    </location>
</feature>
<protein>
    <submittedName>
        <fullName evidence="12">Uncharacterized protein</fullName>
    </submittedName>
</protein>
<keyword evidence="7" id="KW-0677">Repeat</keyword>
<evidence type="ECO:0000256" key="9">
    <source>
        <dbReference type="ARBA" id="ARBA00022989"/>
    </source>
</evidence>
<comment type="similarity">
    <text evidence="4">Belongs to the junctophilin family.</text>
</comment>
<keyword evidence="8" id="KW-0256">Endoplasmic reticulum</keyword>
<dbReference type="InterPro" id="IPR017191">
    <property type="entry name" value="Junctophilin"/>
</dbReference>
<dbReference type="PANTHER" id="PTHR23085">
    <property type="entry name" value="GH28348P"/>
    <property type="match status" value="1"/>
</dbReference>
<dbReference type="SMART" id="SM00698">
    <property type="entry name" value="MORN"/>
    <property type="match status" value="1"/>
</dbReference>
<dbReference type="PANTHER" id="PTHR23085:SF16">
    <property type="entry name" value="GH28348P"/>
    <property type="match status" value="1"/>
</dbReference>
<evidence type="ECO:0000313" key="12">
    <source>
        <dbReference type="EMBL" id="CAD7268046.1"/>
    </source>
</evidence>
<dbReference type="EMBL" id="OC011373">
    <property type="protein sequence ID" value="CAD7268046.1"/>
    <property type="molecule type" value="Genomic_DNA"/>
</dbReference>
<dbReference type="AlphaFoldDB" id="A0A7R9G5M5"/>
<evidence type="ECO:0000256" key="1">
    <source>
        <dbReference type="ARBA" id="ARBA00004163"/>
    </source>
</evidence>
<evidence type="ECO:0000256" key="7">
    <source>
        <dbReference type="ARBA" id="ARBA00022737"/>
    </source>
</evidence>
<evidence type="ECO:0000256" key="8">
    <source>
        <dbReference type="ARBA" id="ARBA00022824"/>
    </source>
</evidence>
<accession>A0A7R9G5M5</accession>
<gene>
    <name evidence="12" type="ORF">TSIB3V08_LOCUS12048</name>
</gene>
<dbReference type="Pfam" id="PF02493">
    <property type="entry name" value="MORN"/>
    <property type="match status" value="1"/>
</dbReference>
<keyword evidence="10" id="KW-0472">Membrane</keyword>
<comment type="subcellular location">
    <subcellularLocation>
        <location evidence="3">Cell membrane</location>
    </subcellularLocation>
    <subcellularLocation>
        <location evidence="2">Endomembrane system</location>
        <topology evidence="2">Peripheral membrane protein</topology>
    </subcellularLocation>
    <subcellularLocation>
        <location evidence="1">Endoplasmic reticulum membrane</location>
        <topology evidence="1">Single-pass type IV membrane protein</topology>
    </subcellularLocation>
</comment>
<organism evidence="12">
    <name type="scientific">Timema shepardi</name>
    <name type="common">Walking stick</name>
    <dbReference type="NCBI Taxonomy" id="629360"/>
    <lineage>
        <taxon>Eukaryota</taxon>
        <taxon>Metazoa</taxon>
        <taxon>Ecdysozoa</taxon>
        <taxon>Arthropoda</taxon>
        <taxon>Hexapoda</taxon>
        <taxon>Insecta</taxon>
        <taxon>Pterygota</taxon>
        <taxon>Neoptera</taxon>
        <taxon>Polyneoptera</taxon>
        <taxon>Phasmatodea</taxon>
        <taxon>Timematodea</taxon>
        <taxon>Timematoidea</taxon>
        <taxon>Timematidae</taxon>
        <taxon>Timema</taxon>
    </lineage>
</organism>
<evidence type="ECO:0000256" key="5">
    <source>
        <dbReference type="ARBA" id="ARBA00022475"/>
    </source>
</evidence>
<evidence type="ECO:0000256" key="4">
    <source>
        <dbReference type="ARBA" id="ARBA00008599"/>
    </source>
</evidence>
<name>A0A7R9G5M5_TIMSH</name>
<keyword evidence="6" id="KW-0812">Transmembrane</keyword>
<feature type="region of interest" description="Disordered" evidence="11">
    <location>
        <begin position="58"/>
        <end position="83"/>
    </location>
</feature>
<feature type="region of interest" description="Disordered" evidence="11">
    <location>
        <begin position="127"/>
        <end position="164"/>
    </location>
</feature>
<dbReference type="InterPro" id="IPR003409">
    <property type="entry name" value="MORN"/>
</dbReference>
<dbReference type="GO" id="GO:0005789">
    <property type="term" value="C:endoplasmic reticulum membrane"/>
    <property type="evidence" value="ECO:0007669"/>
    <property type="project" value="UniProtKB-SubCell"/>
</dbReference>
<evidence type="ECO:0000256" key="10">
    <source>
        <dbReference type="ARBA" id="ARBA00023136"/>
    </source>
</evidence>
<evidence type="ECO:0000256" key="11">
    <source>
        <dbReference type="SAM" id="MobiDB-lite"/>
    </source>
</evidence>
<dbReference type="GO" id="GO:0030314">
    <property type="term" value="C:junctional membrane complex"/>
    <property type="evidence" value="ECO:0007669"/>
    <property type="project" value="InterPro"/>
</dbReference>
<keyword evidence="9" id="KW-1133">Transmembrane helix</keyword>
<sequence>MAPKGVILRFLSLFPGTYQGQWLRGMRHGYGVRASAPFGLASHYRPNKTVRASMTSLRSNEAGGGGGGAALDPAAERDRRVDDSRGGFVLKARSDEPPPVRRRGSLVEKSTNIKKSILSNLKIKKQRSTGDLEKKGTSASIRSTGSTASWVSTESSQSGMTNASIHTDSNASFVVEVRADEERSTMFPTTLTL</sequence>
<evidence type="ECO:0000256" key="6">
    <source>
        <dbReference type="ARBA" id="ARBA00022692"/>
    </source>
</evidence>
<dbReference type="GO" id="GO:0005886">
    <property type="term" value="C:plasma membrane"/>
    <property type="evidence" value="ECO:0007669"/>
    <property type="project" value="UniProtKB-SubCell"/>
</dbReference>
<proteinExistence type="inferred from homology"/>